<dbReference type="CDD" id="cd04335">
    <property type="entry name" value="PrdX_deacylase"/>
    <property type="match status" value="1"/>
</dbReference>
<accession>A0ABD0K9M2</accession>
<evidence type="ECO:0000256" key="3">
    <source>
        <dbReference type="SAM" id="MobiDB-lite"/>
    </source>
</evidence>
<reference evidence="5 6" key="1">
    <citation type="journal article" date="2023" name="Sci. Data">
        <title>Genome assembly of the Korean intertidal mud-creeper Batillaria attramentaria.</title>
        <authorList>
            <person name="Patra A.K."/>
            <person name="Ho P.T."/>
            <person name="Jun S."/>
            <person name="Lee S.J."/>
            <person name="Kim Y."/>
            <person name="Won Y.J."/>
        </authorList>
    </citation>
    <scope>NUCLEOTIDE SEQUENCE [LARGE SCALE GENOMIC DNA]</scope>
    <source>
        <strain evidence="5">Wonlab-2016</strain>
    </source>
</reference>
<dbReference type="InterPro" id="IPR036754">
    <property type="entry name" value="YbaK/aa-tRNA-synt-asso_dom_sf"/>
</dbReference>
<evidence type="ECO:0000313" key="5">
    <source>
        <dbReference type="EMBL" id="KAK7483636.1"/>
    </source>
</evidence>
<dbReference type="GO" id="GO:0006399">
    <property type="term" value="P:tRNA metabolic process"/>
    <property type="evidence" value="ECO:0007669"/>
    <property type="project" value="UniProtKB-ARBA"/>
</dbReference>
<evidence type="ECO:0000256" key="1">
    <source>
        <dbReference type="ARBA" id="ARBA00010201"/>
    </source>
</evidence>
<dbReference type="PANTHER" id="PTHR31423:SF3">
    <property type="entry name" value="PROLYL-TRNA SYNTHETASE ASSOCIATED DOMAIN-CONTAINING PROTEIN 1-RELATED"/>
    <property type="match status" value="1"/>
</dbReference>
<feature type="domain" description="YbaK/aminoacyl-tRNA synthetase-associated" evidence="4">
    <location>
        <begin position="26"/>
        <end position="128"/>
    </location>
</feature>
<dbReference type="InterPro" id="IPR040285">
    <property type="entry name" value="ProX/PRXD1"/>
</dbReference>
<feature type="region of interest" description="Disordered" evidence="3">
    <location>
        <begin position="134"/>
        <end position="182"/>
    </location>
</feature>
<evidence type="ECO:0000313" key="6">
    <source>
        <dbReference type="Proteomes" id="UP001519460"/>
    </source>
</evidence>
<gene>
    <name evidence="5" type="ORF">BaRGS_00025069</name>
</gene>
<dbReference type="AlphaFoldDB" id="A0ABD0K9M2"/>
<comment type="similarity">
    <text evidence="1">Belongs to the PRORSD1 family.</text>
</comment>
<dbReference type="PANTHER" id="PTHR31423">
    <property type="entry name" value="YBAK DOMAIN-CONTAINING PROTEIN"/>
    <property type="match status" value="1"/>
</dbReference>
<sequence>MAAPMSKEEFLSKLTDLGIDAPTVEHPEVFTVEQALPHIENLDGLFAKNLFLRDKKKSLWLYCAPHDADIKLNDLAKMVGAPGGFRFAGEDVLNETLGVKQGCVTVFGLINDVSHKVKLVLDSRFWDEAGEVEGGVKKRGGGEGGENLTDGPTQEKASTPEDGSGETVESSSESSAAGAQRKRDAGAKCEQRFYFHPLVNSASTGVTVSDLKRFLAHTVEYVK</sequence>
<comment type="caution">
    <text evidence="5">The sequence shown here is derived from an EMBL/GenBank/DDBJ whole genome shotgun (WGS) entry which is preliminary data.</text>
</comment>
<evidence type="ECO:0000256" key="2">
    <source>
        <dbReference type="ARBA" id="ARBA00031612"/>
    </source>
</evidence>
<evidence type="ECO:0000259" key="4">
    <source>
        <dbReference type="Pfam" id="PF04073"/>
    </source>
</evidence>
<keyword evidence="6" id="KW-1185">Reference proteome</keyword>
<dbReference type="InterPro" id="IPR007214">
    <property type="entry name" value="YbaK/aa-tRNA-synth-assoc-dom"/>
</dbReference>
<proteinExistence type="inferred from homology"/>
<dbReference type="Gene3D" id="3.90.960.10">
    <property type="entry name" value="YbaK/aminoacyl-tRNA synthetase-associated domain"/>
    <property type="match status" value="1"/>
</dbReference>
<dbReference type="SUPFAM" id="SSF55826">
    <property type="entry name" value="YbaK/ProRS associated domain"/>
    <property type="match status" value="1"/>
</dbReference>
<feature type="non-terminal residue" evidence="5">
    <location>
        <position position="223"/>
    </location>
</feature>
<dbReference type="Pfam" id="PF04073">
    <property type="entry name" value="tRNA_edit"/>
    <property type="match status" value="1"/>
</dbReference>
<dbReference type="EMBL" id="JACVVK020000223">
    <property type="protein sequence ID" value="KAK7483636.1"/>
    <property type="molecule type" value="Genomic_DNA"/>
</dbReference>
<dbReference type="Proteomes" id="UP001519460">
    <property type="component" value="Unassembled WGS sequence"/>
</dbReference>
<organism evidence="5 6">
    <name type="scientific">Batillaria attramentaria</name>
    <dbReference type="NCBI Taxonomy" id="370345"/>
    <lineage>
        <taxon>Eukaryota</taxon>
        <taxon>Metazoa</taxon>
        <taxon>Spiralia</taxon>
        <taxon>Lophotrochozoa</taxon>
        <taxon>Mollusca</taxon>
        <taxon>Gastropoda</taxon>
        <taxon>Caenogastropoda</taxon>
        <taxon>Sorbeoconcha</taxon>
        <taxon>Cerithioidea</taxon>
        <taxon>Batillariidae</taxon>
        <taxon>Batillaria</taxon>
    </lineage>
</organism>
<feature type="compositionally biased region" description="Low complexity" evidence="3">
    <location>
        <begin position="165"/>
        <end position="179"/>
    </location>
</feature>
<protein>
    <recommendedName>
        <fullName evidence="2">PrdX deacylase domain-containing protein 1</fullName>
    </recommendedName>
</protein>
<name>A0ABD0K9M2_9CAEN</name>